<accession>A0ABU7RMK5</accession>
<sequence>MAIGYCPTIDQLPGTRPASRLARWRGGRLLHPRGLSFTGEIDIWGRLAVRMAGGPGRLPVTLRLSRGVPTPDGWPDVLGLAVRLHGPAGPFDLLLSTSAAPPILRHLPIPRRDFAGPYGSLVGFRLDGRRTYLLARSDRPLGRTWAELTGVAGRGEGCLELAAARFGGGWHPFGRITFGERLPAEVDAALAFDPAGNHCSDLRPRGLVPWLRTASYPFSQRSRGAARDQGRLP</sequence>
<proteinExistence type="predicted"/>
<evidence type="ECO:0000313" key="1">
    <source>
        <dbReference type="EMBL" id="MEE6257698.1"/>
    </source>
</evidence>
<dbReference type="RefSeq" id="WP_331212820.1">
    <property type="nucleotide sequence ID" value="NZ_JAZGQK010000003.1"/>
</dbReference>
<dbReference type="SUPFAM" id="SSF56634">
    <property type="entry name" value="Heme-dependent catalase-like"/>
    <property type="match status" value="1"/>
</dbReference>
<keyword evidence="2" id="KW-1185">Reference proteome</keyword>
<name>A0ABU7RMK5_9ACTN</name>
<organism evidence="1 2">
    <name type="scientific">Plantactinospora sonchi</name>
    <dbReference type="NCBI Taxonomy" id="1544735"/>
    <lineage>
        <taxon>Bacteria</taxon>
        <taxon>Bacillati</taxon>
        <taxon>Actinomycetota</taxon>
        <taxon>Actinomycetes</taxon>
        <taxon>Micromonosporales</taxon>
        <taxon>Micromonosporaceae</taxon>
        <taxon>Plantactinospora</taxon>
    </lineage>
</organism>
<gene>
    <name evidence="1" type="ORF">V1633_04230</name>
</gene>
<dbReference type="Proteomes" id="UP001332243">
    <property type="component" value="Unassembled WGS sequence"/>
</dbReference>
<evidence type="ECO:0000313" key="2">
    <source>
        <dbReference type="Proteomes" id="UP001332243"/>
    </source>
</evidence>
<protein>
    <submittedName>
        <fullName evidence="1">Phosphodiesterase</fullName>
    </submittedName>
</protein>
<reference evidence="1 2" key="1">
    <citation type="submission" date="2024-01" db="EMBL/GenBank/DDBJ databases">
        <title>Genome insights into Plantactinospora sonchi sp. nov.</title>
        <authorList>
            <person name="Wang L."/>
        </authorList>
    </citation>
    <scope>NUCLEOTIDE SEQUENCE [LARGE SCALE GENOMIC DNA]</scope>
    <source>
        <strain evidence="1 2">NEAU-QY2</strain>
    </source>
</reference>
<dbReference type="InterPro" id="IPR020835">
    <property type="entry name" value="Catalase_sf"/>
</dbReference>
<dbReference type="EMBL" id="JAZGQK010000003">
    <property type="protein sequence ID" value="MEE6257698.1"/>
    <property type="molecule type" value="Genomic_DNA"/>
</dbReference>
<comment type="caution">
    <text evidence="1">The sequence shown here is derived from an EMBL/GenBank/DDBJ whole genome shotgun (WGS) entry which is preliminary data.</text>
</comment>